<comment type="caution">
    <text evidence="1">The sequence shown here is derived from an EMBL/GenBank/DDBJ whole genome shotgun (WGS) entry which is preliminary data.</text>
</comment>
<name>A0A2S9WXD7_9FLAO</name>
<protein>
    <submittedName>
        <fullName evidence="1">Uncharacterized protein</fullName>
    </submittedName>
</protein>
<dbReference type="Proteomes" id="UP000239532">
    <property type="component" value="Unassembled WGS sequence"/>
</dbReference>
<dbReference type="EMBL" id="MQUC01000003">
    <property type="protein sequence ID" value="PRP68134.1"/>
    <property type="molecule type" value="Genomic_DNA"/>
</dbReference>
<organism evidence="1 2">
    <name type="scientific">Nonlabens agnitus</name>
    <dbReference type="NCBI Taxonomy" id="870484"/>
    <lineage>
        <taxon>Bacteria</taxon>
        <taxon>Pseudomonadati</taxon>
        <taxon>Bacteroidota</taxon>
        <taxon>Flavobacteriia</taxon>
        <taxon>Flavobacteriales</taxon>
        <taxon>Flavobacteriaceae</taxon>
        <taxon>Nonlabens</taxon>
    </lineage>
</organism>
<keyword evidence="2" id="KW-1185">Reference proteome</keyword>
<evidence type="ECO:0000313" key="1">
    <source>
        <dbReference type="EMBL" id="PRP68134.1"/>
    </source>
</evidence>
<gene>
    <name evidence="1" type="ORF">BST86_14065</name>
</gene>
<dbReference type="RefSeq" id="WP_105983812.1">
    <property type="nucleotide sequence ID" value="NZ_MQUC01000003.1"/>
</dbReference>
<reference evidence="1 2" key="1">
    <citation type="submission" date="2016-11" db="EMBL/GenBank/DDBJ databases">
        <title>Trade-off between light-utilization and light-protection in marine flavobacteria.</title>
        <authorList>
            <person name="Kumagai Y."/>
        </authorList>
    </citation>
    <scope>NUCLEOTIDE SEQUENCE [LARGE SCALE GENOMIC DNA]</scope>
    <source>
        <strain evidence="1 2">JCM 17109</strain>
    </source>
</reference>
<accession>A0A2S9WXD7</accession>
<evidence type="ECO:0000313" key="2">
    <source>
        <dbReference type="Proteomes" id="UP000239532"/>
    </source>
</evidence>
<sequence>MKDFNRFMNFWPGIAGTETNNNTPTQVATAVKSNSQEGSGCKNTTQNILDFEVDFTSVQPSQASAS</sequence>
<proteinExistence type="predicted"/>
<dbReference type="AlphaFoldDB" id="A0A2S9WXD7"/>